<dbReference type="PANTHER" id="PTHR32196:SF21">
    <property type="entry name" value="ABC TRANSPORTER PERMEASE PROTEIN YPHD-RELATED"/>
    <property type="match status" value="1"/>
</dbReference>
<comment type="caution">
    <text evidence="9">The sequence shown here is derived from an EMBL/GenBank/DDBJ whole genome shotgun (WGS) entry which is preliminary data.</text>
</comment>
<dbReference type="PANTHER" id="PTHR32196">
    <property type="entry name" value="ABC TRANSPORTER PERMEASE PROTEIN YPHD-RELATED-RELATED"/>
    <property type="match status" value="1"/>
</dbReference>
<gene>
    <name evidence="9" type="ORF">GCM10009851_24370</name>
</gene>
<feature type="transmembrane region" description="Helical" evidence="8">
    <location>
        <begin position="208"/>
        <end position="229"/>
    </location>
</feature>
<protein>
    <submittedName>
        <fullName evidence="9">Sugar ABC transporter permease</fullName>
    </submittedName>
</protein>
<name>A0ABP5QNE0_9MICO</name>
<feature type="transmembrane region" description="Helical" evidence="8">
    <location>
        <begin position="241"/>
        <end position="257"/>
    </location>
</feature>
<reference evidence="10" key="1">
    <citation type="journal article" date="2019" name="Int. J. Syst. Evol. Microbiol.">
        <title>The Global Catalogue of Microorganisms (GCM) 10K type strain sequencing project: providing services to taxonomists for standard genome sequencing and annotation.</title>
        <authorList>
            <consortium name="The Broad Institute Genomics Platform"/>
            <consortium name="The Broad Institute Genome Sequencing Center for Infectious Disease"/>
            <person name="Wu L."/>
            <person name="Ma J."/>
        </authorList>
    </citation>
    <scope>NUCLEOTIDE SEQUENCE [LARGE SCALE GENOMIC DNA]</scope>
    <source>
        <strain evidence="10">JCM 16117</strain>
    </source>
</reference>
<keyword evidence="5 8" id="KW-0812">Transmembrane</keyword>
<feature type="transmembrane region" description="Helical" evidence="8">
    <location>
        <begin position="117"/>
        <end position="137"/>
    </location>
</feature>
<feature type="transmembrane region" description="Helical" evidence="8">
    <location>
        <begin position="90"/>
        <end position="110"/>
    </location>
</feature>
<evidence type="ECO:0000256" key="3">
    <source>
        <dbReference type="ARBA" id="ARBA00022475"/>
    </source>
</evidence>
<keyword evidence="2" id="KW-0813">Transport</keyword>
<dbReference type="InterPro" id="IPR001851">
    <property type="entry name" value="ABC_transp_permease"/>
</dbReference>
<dbReference type="EMBL" id="BAAAQY010000007">
    <property type="protein sequence ID" value="GAA2238489.1"/>
    <property type="molecule type" value="Genomic_DNA"/>
</dbReference>
<dbReference type="Proteomes" id="UP001500929">
    <property type="component" value="Unassembled WGS sequence"/>
</dbReference>
<evidence type="ECO:0000256" key="1">
    <source>
        <dbReference type="ARBA" id="ARBA00004651"/>
    </source>
</evidence>
<keyword evidence="6 8" id="KW-1133">Transmembrane helix</keyword>
<evidence type="ECO:0000256" key="8">
    <source>
        <dbReference type="SAM" id="Phobius"/>
    </source>
</evidence>
<evidence type="ECO:0000313" key="9">
    <source>
        <dbReference type="EMBL" id="GAA2238489.1"/>
    </source>
</evidence>
<proteinExistence type="predicted"/>
<feature type="transmembrane region" description="Helical" evidence="8">
    <location>
        <begin position="67"/>
        <end position="84"/>
    </location>
</feature>
<feature type="transmembrane region" description="Helical" evidence="8">
    <location>
        <begin position="289"/>
        <end position="310"/>
    </location>
</feature>
<organism evidence="9 10">
    <name type="scientific">Herbiconiux moechotypicola</name>
    <dbReference type="NCBI Taxonomy" id="637393"/>
    <lineage>
        <taxon>Bacteria</taxon>
        <taxon>Bacillati</taxon>
        <taxon>Actinomycetota</taxon>
        <taxon>Actinomycetes</taxon>
        <taxon>Micrococcales</taxon>
        <taxon>Microbacteriaceae</taxon>
        <taxon>Herbiconiux</taxon>
    </lineage>
</organism>
<evidence type="ECO:0000256" key="4">
    <source>
        <dbReference type="ARBA" id="ARBA00022519"/>
    </source>
</evidence>
<keyword evidence="10" id="KW-1185">Reference proteome</keyword>
<keyword evidence="7 8" id="KW-0472">Membrane</keyword>
<accession>A0ABP5QNE0</accession>
<evidence type="ECO:0000313" key="10">
    <source>
        <dbReference type="Proteomes" id="UP001500929"/>
    </source>
</evidence>
<evidence type="ECO:0000256" key="6">
    <source>
        <dbReference type="ARBA" id="ARBA00022989"/>
    </source>
</evidence>
<evidence type="ECO:0000256" key="7">
    <source>
        <dbReference type="ARBA" id="ARBA00023136"/>
    </source>
</evidence>
<evidence type="ECO:0000256" key="5">
    <source>
        <dbReference type="ARBA" id="ARBA00022692"/>
    </source>
</evidence>
<keyword evidence="4" id="KW-0997">Cell inner membrane</keyword>
<evidence type="ECO:0000256" key="2">
    <source>
        <dbReference type="ARBA" id="ARBA00022448"/>
    </source>
</evidence>
<dbReference type="CDD" id="cd06579">
    <property type="entry name" value="TM_PBP1_transp_AraH_like"/>
    <property type="match status" value="1"/>
</dbReference>
<feature type="transmembrane region" description="Helical" evidence="8">
    <location>
        <begin position="7"/>
        <end position="30"/>
    </location>
</feature>
<feature type="transmembrane region" description="Helical" evidence="8">
    <location>
        <begin position="42"/>
        <end position="62"/>
    </location>
</feature>
<feature type="transmembrane region" description="Helical" evidence="8">
    <location>
        <begin position="264"/>
        <end position="283"/>
    </location>
</feature>
<sequence>MNRDRLVHYVFEYGIVVVLAVLVLVFSLSSPSFFTASTLTTILSQVSVIGIIAIGMACVMLLGSIDLSVGATAGLVSVTAALLMSMGFPVWSAVILTLIVGIVIGLFNALSLTLFRIPSLIGTLAVMTALRGLAYLLSNGIPIYDIDAGFKQLAQGSFLSIPIPGLLFLGIFVVVAIVLNRAKIGRQIYGVGGNEEASRLSGVPVTRIKYFVFALSGLLAAVGGLLLLARTNSGQPSAGSGYELDVITAVVLGGVAITGGKGRLWLVLVGVLIMGTLSTGMVMNNVNDYVQQVVKGLILVAAVAFSQIAARSQGGRTITR</sequence>
<feature type="transmembrane region" description="Helical" evidence="8">
    <location>
        <begin position="157"/>
        <end position="179"/>
    </location>
</feature>
<keyword evidence="3" id="KW-1003">Cell membrane</keyword>
<comment type="subcellular location">
    <subcellularLocation>
        <location evidence="1">Cell membrane</location>
        <topology evidence="1">Multi-pass membrane protein</topology>
    </subcellularLocation>
</comment>
<dbReference type="Pfam" id="PF02653">
    <property type="entry name" value="BPD_transp_2"/>
    <property type="match status" value="1"/>
</dbReference>